<dbReference type="InterPro" id="IPR036514">
    <property type="entry name" value="SGNH_hydro_sf"/>
</dbReference>
<organism evidence="1">
    <name type="scientific">Magallana gigas</name>
    <name type="common">Pacific oyster</name>
    <name type="synonym">Crassostrea gigas</name>
    <dbReference type="NCBI Taxonomy" id="29159"/>
    <lineage>
        <taxon>Eukaryota</taxon>
        <taxon>Metazoa</taxon>
        <taxon>Spiralia</taxon>
        <taxon>Lophotrochozoa</taxon>
        <taxon>Mollusca</taxon>
        <taxon>Bivalvia</taxon>
        <taxon>Autobranchia</taxon>
        <taxon>Pteriomorphia</taxon>
        <taxon>Ostreida</taxon>
        <taxon>Ostreoidea</taxon>
        <taxon>Ostreidae</taxon>
        <taxon>Magallana</taxon>
    </lineage>
</organism>
<dbReference type="HOGENOM" id="CLU_101124_0_0_1"/>
<reference evidence="1" key="1">
    <citation type="journal article" date="2012" name="Nature">
        <title>The oyster genome reveals stress adaptation and complexity of shell formation.</title>
        <authorList>
            <person name="Zhang G."/>
            <person name="Fang X."/>
            <person name="Guo X."/>
            <person name="Li L."/>
            <person name="Luo R."/>
            <person name="Xu F."/>
            <person name="Yang P."/>
            <person name="Zhang L."/>
            <person name="Wang X."/>
            <person name="Qi H."/>
            <person name="Xiong Z."/>
            <person name="Que H."/>
            <person name="Xie Y."/>
            <person name="Holland P.W."/>
            <person name="Paps J."/>
            <person name="Zhu Y."/>
            <person name="Wu F."/>
            <person name="Chen Y."/>
            <person name="Wang J."/>
            <person name="Peng C."/>
            <person name="Meng J."/>
            <person name="Yang L."/>
            <person name="Liu J."/>
            <person name="Wen B."/>
            <person name="Zhang N."/>
            <person name="Huang Z."/>
            <person name="Zhu Q."/>
            <person name="Feng Y."/>
            <person name="Mount A."/>
            <person name="Hedgecock D."/>
            <person name="Xu Z."/>
            <person name="Liu Y."/>
            <person name="Domazet-Loso T."/>
            <person name="Du Y."/>
            <person name="Sun X."/>
            <person name="Zhang S."/>
            <person name="Liu B."/>
            <person name="Cheng P."/>
            <person name="Jiang X."/>
            <person name="Li J."/>
            <person name="Fan D."/>
            <person name="Wang W."/>
            <person name="Fu W."/>
            <person name="Wang T."/>
            <person name="Wang B."/>
            <person name="Zhang J."/>
            <person name="Peng Z."/>
            <person name="Li Y."/>
            <person name="Li N."/>
            <person name="Wang J."/>
            <person name="Chen M."/>
            <person name="He Y."/>
            <person name="Tan F."/>
            <person name="Song X."/>
            <person name="Zheng Q."/>
            <person name="Huang R."/>
            <person name="Yang H."/>
            <person name="Du X."/>
            <person name="Chen L."/>
            <person name="Yang M."/>
            <person name="Gaffney P.M."/>
            <person name="Wang S."/>
            <person name="Luo L."/>
            <person name="She Z."/>
            <person name="Ming Y."/>
            <person name="Huang W."/>
            <person name="Zhang S."/>
            <person name="Huang B."/>
            <person name="Zhang Y."/>
            <person name="Qu T."/>
            <person name="Ni P."/>
            <person name="Miao G."/>
            <person name="Wang J."/>
            <person name="Wang Q."/>
            <person name="Steinberg C.E."/>
            <person name="Wang H."/>
            <person name="Li N."/>
            <person name="Qian L."/>
            <person name="Zhang G."/>
            <person name="Li Y."/>
            <person name="Yang H."/>
            <person name="Liu X."/>
            <person name="Wang J."/>
            <person name="Yin Y."/>
            <person name="Wang J."/>
        </authorList>
    </citation>
    <scope>NUCLEOTIDE SEQUENCE [LARGE SCALE GENOMIC DNA]</scope>
    <source>
        <strain evidence="1">05x7-T-G4-1.051#20</strain>
    </source>
</reference>
<protein>
    <recommendedName>
        <fullName evidence="2">SGNH hydrolase-type esterase domain-containing protein</fullName>
    </recommendedName>
</protein>
<evidence type="ECO:0000313" key="1">
    <source>
        <dbReference type="EMBL" id="EKC22817.1"/>
    </source>
</evidence>
<proteinExistence type="predicted"/>
<dbReference type="Pfam" id="PF00657">
    <property type="entry name" value="Lipase_GDSL"/>
    <property type="match status" value="1"/>
</dbReference>
<dbReference type="InParanoid" id="K1PFY6"/>
<name>K1PFY6_MAGGI</name>
<evidence type="ECO:0008006" key="2">
    <source>
        <dbReference type="Google" id="ProtNLM"/>
    </source>
</evidence>
<dbReference type="SUPFAM" id="SSF52266">
    <property type="entry name" value="SGNH hydrolase"/>
    <property type="match status" value="1"/>
</dbReference>
<gene>
    <name evidence="1" type="ORF">CGI_10001439</name>
</gene>
<dbReference type="Gene3D" id="3.40.50.1110">
    <property type="entry name" value="SGNH hydrolase"/>
    <property type="match status" value="1"/>
</dbReference>
<dbReference type="InterPro" id="IPR001087">
    <property type="entry name" value="GDSL"/>
</dbReference>
<dbReference type="EMBL" id="JH817255">
    <property type="protein sequence ID" value="EKC22817.1"/>
    <property type="molecule type" value="Genomic_DNA"/>
</dbReference>
<sequence length="207" mass="23832">MEMDHNMDNSSFLSVCLIGHSFVTRLQRYMQTNSQLRNLKLDSDYFNVFTCSRGGLRVAQLPAFVSLSTTPHMCFIQIGENDLLRCDVNKLTTDILSFASYLHEGVGIPIVIVGQLLRRQPWASSRDFNVKIVEANLLLKAQCSKHEGIYFWHHRGFWSDLNFLCHDGVHLQCPRSSVHVVTSSPMHKYWRSIRSAILHFKPKLRPV</sequence>
<dbReference type="GO" id="GO:0016788">
    <property type="term" value="F:hydrolase activity, acting on ester bonds"/>
    <property type="evidence" value="ECO:0007669"/>
    <property type="project" value="InterPro"/>
</dbReference>
<accession>K1PFY6</accession>
<dbReference type="AlphaFoldDB" id="K1PFY6"/>